<evidence type="ECO:0000313" key="2">
    <source>
        <dbReference type="Proteomes" id="UP000001548"/>
    </source>
</evidence>
<dbReference type="GeneID" id="5702423"/>
<proteinExistence type="predicted"/>
<dbReference type="KEGG" id="gla:GL50803_006447"/>
<dbReference type="Proteomes" id="UP000001548">
    <property type="component" value="Unassembled WGS sequence"/>
</dbReference>
<reference evidence="1 2" key="1">
    <citation type="journal article" date="2007" name="Science">
        <title>Genomic minimalism in the early diverging intestinal parasite Giardia lamblia.</title>
        <authorList>
            <person name="Morrison H.G."/>
            <person name="McArthur A.G."/>
            <person name="Gillin F.D."/>
            <person name="Aley S.B."/>
            <person name="Adam R.D."/>
            <person name="Olsen G.J."/>
            <person name="Best A.A."/>
            <person name="Cande W.Z."/>
            <person name="Chen F."/>
            <person name="Cipriano M.J."/>
            <person name="Davids B.J."/>
            <person name="Dawson S.C."/>
            <person name="Elmendorf H.G."/>
            <person name="Hehl A.B."/>
            <person name="Holder M.E."/>
            <person name="Huse S.M."/>
            <person name="Kim U.U."/>
            <person name="Lasek-Nesselquist E."/>
            <person name="Manning G."/>
            <person name="Nigam A."/>
            <person name="Nixon J.E."/>
            <person name="Palm D."/>
            <person name="Passamaneck N.E."/>
            <person name="Prabhu A."/>
            <person name="Reich C.I."/>
            <person name="Reiner D.S."/>
            <person name="Samuelson J."/>
            <person name="Svard S.G."/>
            <person name="Sogin M.L."/>
        </authorList>
    </citation>
    <scope>NUCLEOTIDE SEQUENCE [LARGE SCALE GENOMIC DNA]</scope>
    <source>
        <strain evidence="1 2">WB C6</strain>
    </source>
</reference>
<protein>
    <submittedName>
        <fullName evidence="1">Uncharacterized protein</fullName>
    </submittedName>
</protein>
<dbReference type="HOGENOM" id="CLU_1167751_0_0_1"/>
<dbReference type="AlphaFoldDB" id="A8B462"/>
<gene>
    <name evidence="1" type="ORF">GL50803_006447</name>
</gene>
<accession>A8B462</accession>
<comment type="caution">
    <text evidence="1">The sequence shown here is derived from an EMBL/GenBank/DDBJ whole genome shotgun (WGS) entry which is preliminary data.</text>
</comment>
<dbReference type="OMA" id="MEASFGM"/>
<keyword evidence="2" id="KW-1185">Reference proteome</keyword>
<evidence type="ECO:0000313" key="1">
    <source>
        <dbReference type="EMBL" id="KAE8303615.1"/>
    </source>
</evidence>
<dbReference type="RefSeq" id="XP_001709498.1">
    <property type="nucleotide sequence ID" value="XM_001709446.1"/>
</dbReference>
<organism evidence="1 2">
    <name type="scientific">Giardia intestinalis (strain ATCC 50803 / WB clone C6)</name>
    <name type="common">Giardia lamblia</name>
    <dbReference type="NCBI Taxonomy" id="184922"/>
    <lineage>
        <taxon>Eukaryota</taxon>
        <taxon>Metamonada</taxon>
        <taxon>Diplomonadida</taxon>
        <taxon>Hexamitidae</taxon>
        <taxon>Giardiinae</taxon>
        <taxon>Giardia</taxon>
    </lineage>
</organism>
<dbReference type="VEuPathDB" id="GiardiaDB:GL50803_6447"/>
<sequence>MNNDGASAQDAQEPRGTMFYDFDSYFNKEMILLTVLGISEIKDLGFINAHYDANTGHLYTDSVSEVFIKEMEASFGMKHSFYSDFSRFNFKTRDMATAEANLAELEEAGKQFSHSSLCDLTYSPSSIHCLELSGILRSLQQFLDIFEFPNSGNKFTILVKEGQVEKVKKAIENNRINFGRNIPVVSVLLNKDRAKSAWRFVKFRVCVKYGYIKKLVPQFNKLSPVPILLISPPGDTDD</sequence>
<name>A8B462_GIAIC</name>
<dbReference type="EMBL" id="AACB03000002">
    <property type="protein sequence ID" value="KAE8303615.1"/>
    <property type="molecule type" value="Genomic_DNA"/>
</dbReference>